<accession>A0ABY4G0Y0</accession>
<organism evidence="1 2">
    <name type="scientific">Hymenobacter volaticus</name>
    <dbReference type="NCBI Taxonomy" id="2932254"/>
    <lineage>
        <taxon>Bacteria</taxon>
        <taxon>Pseudomonadati</taxon>
        <taxon>Bacteroidota</taxon>
        <taxon>Cytophagia</taxon>
        <taxon>Cytophagales</taxon>
        <taxon>Hymenobacteraceae</taxon>
        <taxon>Hymenobacter</taxon>
    </lineage>
</organism>
<evidence type="ECO:0000313" key="2">
    <source>
        <dbReference type="Proteomes" id="UP000830401"/>
    </source>
</evidence>
<dbReference type="Proteomes" id="UP000830401">
    <property type="component" value="Chromosome"/>
</dbReference>
<dbReference type="EMBL" id="CP095061">
    <property type="protein sequence ID" value="UOQ64421.1"/>
    <property type="molecule type" value="Genomic_DNA"/>
</dbReference>
<evidence type="ECO:0000313" key="1">
    <source>
        <dbReference type="EMBL" id="UOQ64421.1"/>
    </source>
</evidence>
<gene>
    <name evidence="1" type="ORF">MUN86_12550</name>
</gene>
<keyword evidence="2" id="KW-1185">Reference proteome</keyword>
<reference evidence="1" key="1">
    <citation type="submission" date="2022-04" db="EMBL/GenBank/DDBJ databases">
        <title>Hymenobacter sp. isolated from the air.</title>
        <authorList>
            <person name="Won M."/>
            <person name="Lee C.-M."/>
            <person name="Woen H.-Y."/>
            <person name="Kwon S.-W."/>
        </authorList>
    </citation>
    <scope>NUCLEOTIDE SEQUENCE</scope>
    <source>
        <strain evidence="1">5420S-77</strain>
    </source>
</reference>
<proteinExistence type="predicted"/>
<protein>
    <submittedName>
        <fullName evidence="1">Uncharacterized protein</fullName>
    </submittedName>
</protein>
<name>A0ABY4G0Y0_9BACT</name>
<sequence length="65" mass="7255">MTSHRFNQLVANSGRLGMTVGETKHLRDWLQQHFKGKSAYLFADELPPALLAGHQQQLPLATAAR</sequence>